<dbReference type="EMBL" id="MIGB01000034">
    <property type="protein sequence ID" value="OSY36931.1"/>
    <property type="molecule type" value="Genomic_DNA"/>
</dbReference>
<sequence>MTPHRPIIDAGPALNFFSINRERLLLGTLGRLSAPETVRDEVLRKARADPRFHAAAAVWSRVVPNWMEILPDAVTPRLNAVVSRLSGLPLERRRLRAGDLGETMVIAHAVVAAERGAVVTVVIDDGVGARMADAERRRLERLRLQGLPVGALLLVNTVTILELAAGGPYLRDRHEMRSVYDRLRGCDDGLVPIERTPLLAERLWRPDTG</sequence>
<dbReference type="AlphaFoldDB" id="A0A1Y2MP67"/>
<gene>
    <name evidence="1" type="ORF">BG845_05014</name>
</gene>
<dbReference type="OrthoDB" id="3216000at2"/>
<comment type="caution">
    <text evidence="1">The sequence shown here is derived from an EMBL/GenBank/DDBJ whole genome shotgun (WGS) entry which is preliminary data.</text>
</comment>
<dbReference type="STRING" id="2074.BG845_05014"/>
<organism evidence="1 2">
    <name type="scientific">Pseudonocardia autotrophica</name>
    <name type="common">Amycolata autotrophica</name>
    <name type="synonym">Nocardia autotrophica</name>
    <dbReference type="NCBI Taxonomy" id="2074"/>
    <lineage>
        <taxon>Bacteria</taxon>
        <taxon>Bacillati</taxon>
        <taxon>Actinomycetota</taxon>
        <taxon>Actinomycetes</taxon>
        <taxon>Pseudonocardiales</taxon>
        <taxon>Pseudonocardiaceae</taxon>
        <taxon>Pseudonocardia</taxon>
    </lineage>
</organism>
<proteinExistence type="predicted"/>
<evidence type="ECO:0008006" key="3">
    <source>
        <dbReference type="Google" id="ProtNLM"/>
    </source>
</evidence>
<dbReference type="RefSeq" id="WP_085915173.1">
    <property type="nucleotide sequence ID" value="NZ_AP018920.1"/>
</dbReference>
<protein>
    <recommendedName>
        <fullName evidence="3">PIN domain-containing protein</fullName>
    </recommendedName>
</protein>
<reference evidence="1 2" key="1">
    <citation type="submission" date="2016-09" db="EMBL/GenBank/DDBJ databases">
        <title>Pseudonocardia autotrophica DSM535, a candidate organism with high potential of specific P450 cytochromes.</title>
        <authorList>
            <person name="Grumaz C."/>
            <person name="Vainshtein Y."/>
            <person name="Kirstahler P."/>
            <person name="Sohn K."/>
        </authorList>
    </citation>
    <scope>NUCLEOTIDE SEQUENCE [LARGE SCALE GENOMIC DNA]</scope>
    <source>
        <strain evidence="1 2">DSM 535</strain>
    </source>
</reference>
<accession>A0A1Y2MP67</accession>
<evidence type="ECO:0000313" key="1">
    <source>
        <dbReference type="EMBL" id="OSY36931.1"/>
    </source>
</evidence>
<dbReference type="Proteomes" id="UP000194360">
    <property type="component" value="Unassembled WGS sequence"/>
</dbReference>
<keyword evidence="2" id="KW-1185">Reference proteome</keyword>
<evidence type="ECO:0000313" key="2">
    <source>
        <dbReference type="Proteomes" id="UP000194360"/>
    </source>
</evidence>
<name>A0A1Y2MP67_PSEAH</name>